<evidence type="ECO:0000313" key="10">
    <source>
        <dbReference type="EMBL" id="MEQ2638090.1"/>
    </source>
</evidence>
<proteinExistence type="predicted"/>
<dbReference type="PANTHER" id="PTHR43289">
    <property type="entry name" value="MITOGEN-ACTIVATED PROTEIN KINASE KINASE KINASE 20-RELATED"/>
    <property type="match status" value="1"/>
</dbReference>
<evidence type="ECO:0000259" key="9">
    <source>
        <dbReference type="PROSITE" id="PS50011"/>
    </source>
</evidence>
<dbReference type="GO" id="GO:0004674">
    <property type="term" value="F:protein serine/threonine kinase activity"/>
    <property type="evidence" value="ECO:0007669"/>
    <property type="project" value="UniProtKB-EC"/>
</dbReference>
<dbReference type="EC" id="2.7.11.1" evidence="1"/>
<evidence type="ECO:0000313" key="11">
    <source>
        <dbReference type="Proteomes" id="UP001478817"/>
    </source>
</evidence>
<evidence type="ECO:0000256" key="8">
    <source>
        <dbReference type="SAM" id="Phobius"/>
    </source>
</evidence>
<dbReference type="SUPFAM" id="SSF56112">
    <property type="entry name" value="Protein kinase-like (PK-like)"/>
    <property type="match status" value="1"/>
</dbReference>
<dbReference type="PANTHER" id="PTHR43289:SF6">
    <property type="entry name" value="SERINE_THREONINE-PROTEIN KINASE NEKL-3"/>
    <property type="match status" value="1"/>
</dbReference>
<keyword evidence="8" id="KW-0472">Membrane</keyword>
<evidence type="ECO:0000256" key="2">
    <source>
        <dbReference type="ARBA" id="ARBA00022527"/>
    </source>
</evidence>
<keyword evidence="3 10" id="KW-0808">Transferase</keyword>
<evidence type="ECO:0000256" key="5">
    <source>
        <dbReference type="ARBA" id="ARBA00022777"/>
    </source>
</evidence>
<dbReference type="RefSeq" id="WP_349182711.1">
    <property type="nucleotide sequence ID" value="NZ_JBBNGS010000012.1"/>
</dbReference>
<dbReference type="PROSITE" id="PS50011">
    <property type="entry name" value="PROTEIN_KINASE_DOM"/>
    <property type="match status" value="1"/>
</dbReference>
<name>A0ABV1IIG1_9ACTN</name>
<dbReference type="SMART" id="SM00220">
    <property type="entry name" value="S_TKc"/>
    <property type="match status" value="1"/>
</dbReference>
<keyword evidence="5 10" id="KW-0418">Kinase</keyword>
<evidence type="ECO:0000256" key="3">
    <source>
        <dbReference type="ARBA" id="ARBA00022679"/>
    </source>
</evidence>
<evidence type="ECO:0000256" key="7">
    <source>
        <dbReference type="SAM" id="MobiDB-lite"/>
    </source>
</evidence>
<keyword evidence="4" id="KW-0547">Nucleotide-binding</keyword>
<dbReference type="InterPro" id="IPR011009">
    <property type="entry name" value="Kinase-like_dom_sf"/>
</dbReference>
<feature type="region of interest" description="Disordered" evidence="7">
    <location>
        <begin position="338"/>
        <end position="363"/>
    </location>
</feature>
<feature type="domain" description="Protein kinase" evidence="9">
    <location>
        <begin position="16"/>
        <end position="249"/>
    </location>
</feature>
<dbReference type="InterPro" id="IPR000719">
    <property type="entry name" value="Prot_kinase_dom"/>
</dbReference>
<keyword evidence="6" id="KW-0067">ATP-binding</keyword>
<dbReference type="Gene3D" id="1.10.510.10">
    <property type="entry name" value="Transferase(Phosphotransferase) domain 1"/>
    <property type="match status" value="1"/>
</dbReference>
<reference evidence="10 11" key="1">
    <citation type="submission" date="2024-04" db="EMBL/GenBank/DDBJ databases">
        <title>Human intestinal bacterial collection.</title>
        <authorList>
            <person name="Pauvert C."/>
            <person name="Hitch T.C.A."/>
            <person name="Clavel T."/>
        </authorList>
    </citation>
    <scope>NUCLEOTIDE SEQUENCE [LARGE SCALE GENOMIC DNA]</scope>
    <source>
        <strain evidence="10 11">CLA-AA-H197</strain>
    </source>
</reference>
<gene>
    <name evidence="10" type="ORF">AAAT05_07035</name>
</gene>
<evidence type="ECO:0000256" key="1">
    <source>
        <dbReference type="ARBA" id="ARBA00012513"/>
    </source>
</evidence>
<dbReference type="Proteomes" id="UP001478817">
    <property type="component" value="Unassembled WGS sequence"/>
</dbReference>
<keyword evidence="8" id="KW-1133">Transmembrane helix</keyword>
<sequence length="556" mass="59123">MNDEQVMHAMSIDDMYRVERVLARGKGGVTELVTVEGAGPFVRKKIPNELARRSVWSALAYCDCARLPQVEATYKTPDEFVVVYDFVSGDTLEALVKQAGPLDAAQAVSLALDICEAAAALHAQGVVHRDITPKNVVASSDGAHLIDLGIARLYAEGATRDTNALGTWGFAAPEQYGFKQTDARSDVYSIGRVLGYLLTGVMPDEDAYHDALADESVVPAHLRAVVERATNMEPSARYQSAMDLAAALRCERDAGGAQRQQVSLADIGSEIDLEELRAAIEASEREARGDKAERASRRPKRNALLVVVACVLTVVAVILVLLAKDGVIARRVGVDASSTPTWGGSYKPSTNASSADAPSGDNEAAADDVLKVGNVSWRYCAGWVYATYSVTNTSNDKLLRMPTTTATARDASGNVVGSSGGIFSYVFPGQTLWDEVAVTDDADVATVTVTPETVEDWEQASASADDASAFSVLNTTCKAKPGTALSVTGEVACQKKSRFAEGQIGLAVLLKDASGSVVASQIVMTDYPADGGSSPFEAYILDVPEFDTYEVYPFDM</sequence>
<dbReference type="EMBL" id="JBBNGS010000012">
    <property type="protein sequence ID" value="MEQ2638090.1"/>
    <property type="molecule type" value="Genomic_DNA"/>
</dbReference>
<feature type="transmembrane region" description="Helical" evidence="8">
    <location>
        <begin position="303"/>
        <end position="323"/>
    </location>
</feature>
<dbReference type="CDD" id="cd14014">
    <property type="entry name" value="STKc_PknB_like"/>
    <property type="match status" value="1"/>
</dbReference>
<keyword evidence="11" id="KW-1185">Reference proteome</keyword>
<dbReference type="Pfam" id="PF00069">
    <property type="entry name" value="Pkinase"/>
    <property type="match status" value="1"/>
</dbReference>
<accession>A0ABV1IIG1</accession>
<feature type="compositionally biased region" description="Polar residues" evidence="7">
    <location>
        <begin position="338"/>
        <end position="356"/>
    </location>
</feature>
<keyword evidence="2" id="KW-0723">Serine/threonine-protein kinase</keyword>
<organism evidence="10 11">
    <name type="scientific">Paratractidigestivibacter faecalis</name>
    <dbReference type="NCBI Taxonomy" id="2292441"/>
    <lineage>
        <taxon>Bacteria</taxon>
        <taxon>Bacillati</taxon>
        <taxon>Actinomycetota</taxon>
        <taxon>Coriobacteriia</taxon>
        <taxon>Coriobacteriales</taxon>
        <taxon>Atopobiaceae</taxon>
        <taxon>Paratractidigestivibacter</taxon>
    </lineage>
</organism>
<comment type="caution">
    <text evidence="10">The sequence shown here is derived from an EMBL/GenBank/DDBJ whole genome shotgun (WGS) entry which is preliminary data.</text>
</comment>
<protein>
    <recommendedName>
        <fullName evidence="1">non-specific serine/threonine protein kinase</fullName>
        <ecNumber evidence="1">2.7.11.1</ecNumber>
    </recommendedName>
</protein>
<evidence type="ECO:0000256" key="4">
    <source>
        <dbReference type="ARBA" id="ARBA00022741"/>
    </source>
</evidence>
<evidence type="ECO:0000256" key="6">
    <source>
        <dbReference type="ARBA" id="ARBA00022840"/>
    </source>
</evidence>
<keyword evidence="8" id="KW-0812">Transmembrane</keyword>